<evidence type="ECO:0000256" key="3">
    <source>
        <dbReference type="ARBA" id="ARBA00022475"/>
    </source>
</evidence>
<dbReference type="GO" id="GO:0015628">
    <property type="term" value="P:protein secretion by the type II secretion system"/>
    <property type="evidence" value="ECO:0007669"/>
    <property type="project" value="InterPro"/>
</dbReference>
<evidence type="ECO:0000256" key="1">
    <source>
        <dbReference type="ARBA" id="ARBA00004377"/>
    </source>
</evidence>
<evidence type="ECO:0000256" key="10">
    <source>
        <dbReference type="ARBA" id="ARBA00030775"/>
    </source>
</evidence>
<dbReference type="HOGENOM" id="CLU_084761_4_1_6"/>
<accession>A4C617</accession>
<dbReference type="AlphaFoldDB" id="A4C617"/>
<sequence length="171" mass="19203">MKFTHSGFTFLGLMVCITILSIITSIASFSYGPLLAKNRQNNKMSLLKTNLAYARNSAVSYNLSITFCPMKGAQCTNNWQDKIYLFTDANANQFLDDNDTIIFMLNAIPATDTLTYPRHAITYRGDGSIAGFQSGSFIYCLKDYPDIMGKRLTISQAGRFRIRDIKCQSDK</sequence>
<dbReference type="EMBL" id="AAOH01000002">
    <property type="protein sequence ID" value="EAR29421.1"/>
    <property type="molecule type" value="Genomic_DNA"/>
</dbReference>
<dbReference type="InterPro" id="IPR045584">
    <property type="entry name" value="Pilin-like"/>
</dbReference>
<dbReference type="STRING" id="87626.PTD2_11414"/>
<dbReference type="InterPro" id="IPR022346">
    <property type="entry name" value="T2SS_GspH"/>
</dbReference>
<evidence type="ECO:0000256" key="6">
    <source>
        <dbReference type="ARBA" id="ARBA00022692"/>
    </source>
</evidence>
<evidence type="ECO:0000259" key="12">
    <source>
        <dbReference type="Pfam" id="PF12019"/>
    </source>
</evidence>
<evidence type="ECO:0000256" key="7">
    <source>
        <dbReference type="ARBA" id="ARBA00022989"/>
    </source>
</evidence>
<proteinExistence type="inferred from homology"/>
<keyword evidence="7 11" id="KW-1133">Transmembrane helix</keyword>
<protein>
    <recommendedName>
        <fullName evidence="2">Type II secretion system protein H</fullName>
    </recommendedName>
    <alternativeName>
        <fullName evidence="10">General secretion pathway protein H</fullName>
    </alternativeName>
</protein>
<dbReference type="Pfam" id="PF07963">
    <property type="entry name" value="N_methyl"/>
    <property type="match status" value="1"/>
</dbReference>
<evidence type="ECO:0000256" key="5">
    <source>
        <dbReference type="ARBA" id="ARBA00022519"/>
    </source>
</evidence>
<keyword evidence="5" id="KW-0997">Cell inner membrane</keyword>
<keyword evidence="14" id="KW-1185">Reference proteome</keyword>
<dbReference type="GO" id="GO:0015627">
    <property type="term" value="C:type II protein secretion system complex"/>
    <property type="evidence" value="ECO:0007669"/>
    <property type="project" value="InterPro"/>
</dbReference>
<dbReference type="OrthoDB" id="6315619at2"/>
<keyword evidence="8 11" id="KW-0472">Membrane</keyword>
<evidence type="ECO:0000256" key="8">
    <source>
        <dbReference type="ARBA" id="ARBA00023136"/>
    </source>
</evidence>
<evidence type="ECO:0000313" key="13">
    <source>
        <dbReference type="EMBL" id="EAR29421.1"/>
    </source>
</evidence>
<keyword evidence="6 11" id="KW-0812">Transmembrane</keyword>
<keyword evidence="3" id="KW-1003">Cell membrane</keyword>
<evidence type="ECO:0000256" key="9">
    <source>
        <dbReference type="ARBA" id="ARBA00025772"/>
    </source>
</evidence>
<comment type="caution">
    <text evidence="13">The sequence shown here is derived from an EMBL/GenBank/DDBJ whole genome shotgun (WGS) entry which is preliminary data.</text>
</comment>
<evidence type="ECO:0000313" key="14">
    <source>
        <dbReference type="Proteomes" id="UP000006201"/>
    </source>
</evidence>
<dbReference type="SUPFAM" id="SSF54523">
    <property type="entry name" value="Pili subunits"/>
    <property type="match status" value="1"/>
</dbReference>
<dbReference type="InterPro" id="IPR012902">
    <property type="entry name" value="N_methyl_site"/>
</dbReference>
<gene>
    <name evidence="13" type="ORF">PTD2_11414</name>
</gene>
<dbReference type="eggNOG" id="COG4970">
    <property type="taxonomic scope" value="Bacteria"/>
</dbReference>
<comment type="similarity">
    <text evidence="9">Belongs to the GSP H family.</text>
</comment>
<dbReference type="Pfam" id="PF12019">
    <property type="entry name" value="GspH"/>
    <property type="match status" value="1"/>
</dbReference>
<feature type="domain" description="General secretion pathway GspH" evidence="12">
    <location>
        <begin position="47"/>
        <end position="158"/>
    </location>
</feature>
<evidence type="ECO:0000256" key="2">
    <source>
        <dbReference type="ARBA" id="ARBA00021549"/>
    </source>
</evidence>
<evidence type="ECO:0000256" key="11">
    <source>
        <dbReference type="SAM" id="Phobius"/>
    </source>
</evidence>
<dbReference type="GO" id="GO:0005886">
    <property type="term" value="C:plasma membrane"/>
    <property type="evidence" value="ECO:0007669"/>
    <property type="project" value="UniProtKB-SubCell"/>
</dbReference>
<name>A4C617_9GAMM</name>
<dbReference type="Gene3D" id="3.55.40.10">
    <property type="entry name" value="minor pseudopilin epsh domain"/>
    <property type="match status" value="1"/>
</dbReference>
<reference evidence="13 14" key="1">
    <citation type="submission" date="2006-02" db="EMBL/GenBank/DDBJ databases">
        <authorList>
            <person name="Moran M.A."/>
            <person name="Kjelleberg S."/>
            <person name="Egan S."/>
            <person name="Saunders N."/>
            <person name="Thomas T."/>
            <person name="Ferriera S."/>
            <person name="Johnson J."/>
            <person name="Kravitz S."/>
            <person name="Halpern A."/>
            <person name="Remington K."/>
            <person name="Beeson K."/>
            <person name="Tran B."/>
            <person name="Rogers Y.-H."/>
            <person name="Friedman R."/>
            <person name="Venter J.C."/>
        </authorList>
    </citation>
    <scope>NUCLEOTIDE SEQUENCE [LARGE SCALE GENOMIC DNA]</scope>
    <source>
        <strain evidence="13 14">D2</strain>
    </source>
</reference>
<dbReference type="RefSeq" id="WP_009837295.1">
    <property type="nucleotide sequence ID" value="NZ_AAOH01000002.1"/>
</dbReference>
<organism evidence="13 14">
    <name type="scientific">Pseudoalteromonas tunicata D2</name>
    <dbReference type="NCBI Taxonomy" id="87626"/>
    <lineage>
        <taxon>Bacteria</taxon>
        <taxon>Pseudomonadati</taxon>
        <taxon>Pseudomonadota</taxon>
        <taxon>Gammaproteobacteria</taxon>
        <taxon>Alteromonadales</taxon>
        <taxon>Pseudoalteromonadaceae</taxon>
        <taxon>Pseudoalteromonas</taxon>
    </lineage>
</organism>
<feature type="transmembrane region" description="Helical" evidence="11">
    <location>
        <begin position="12"/>
        <end position="36"/>
    </location>
</feature>
<comment type="subcellular location">
    <subcellularLocation>
        <location evidence="1">Cell inner membrane</location>
        <topology evidence="1">Single-pass membrane protein</topology>
    </subcellularLocation>
</comment>
<dbReference type="Proteomes" id="UP000006201">
    <property type="component" value="Unassembled WGS sequence"/>
</dbReference>
<keyword evidence="4" id="KW-0488">Methylation</keyword>
<evidence type="ECO:0000256" key="4">
    <source>
        <dbReference type="ARBA" id="ARBA00022481"/>
    </source>
</evidence>